<organism evidence="7 8">
    <name type="scientific">Sphingopyxis alaskensis (strain DSM 13593 / LMG 18877 / RB2256)</name>
    <name type="common">Sphingomonas alaskensis</name>
    <dbReference type="NCBI Taxonomy" id="317655"/>
    <lineage>
        <taxon>Bacteria</taxon>
        <taxon>Pseudomonadati</taxon>
        <taxon>Pseudomonadota</taxon>
        <taxon>Alphaproteobacteria</taxon>
        <taxon>Sphingomonadales</taxon>
        <taxon>Sphingomonadaceae</taxon>
        <taxon>Sphingopyxis</taxon>
    </lineage>
</organism>
<feature type="domain" description="Epoxide hydrolase N-terminal" evidence="6">
    <location>
        <begin position="58"/>
        <end position="162"/>
    </location>
</feature>
<sequence>MSPAKSISLRRLLSTAISVAALGMTLQSSPSFASSAGPSTAITVSAAAAVAAPQDESIRPFHVSIPEEALTDLRRRLAETRWPDREKVSDASQGVQLDRLEPLVRYWGTDYDWRKGEARLNAVPQFITTIDGLDIQFIHIRSKHKGAMPLLMTHGWPGSPFELLKTVGPLTDPTAHGGKAEDAFDLIMPTYPGYGFSGKPNEAWDPARVARAWDVLMKRLGYKNYVSQGGDWGAIISQVLAVQAPEGLLGIHTNMPGTVPPGVLKLVRAKQPAPDSYSPEEKIAYAGLETFYGKGFGYAEMMNTRPQTLGYGLSDSPVGLAAFLYEKIATWTDSGGNPESVLTRDEILDNITLYWLTNTGTSSSRSYWDAAQGPGGPFNAIEISKVPVAVTVFPGEIYRAPRSWGEKSFKKLIYWNEVDKGGHFAAWEQPELFAAEIRAAFRPLREKK</sequence>
<dbReference type="SUPFAM" id="SSF53474">
    <property type="entry name" value="alpha/beta-Hydrolases"/>
    <property type="match status" value="1"/>
</dbReference>
<dbReference type="HOGENOM" id="CLU_019414_0_1_5"/>
<dbReference type="InterPro" id="IPR010497">
    <property type="entry name" value="Epoxide_hydro_N"/>
</dbReference>
<gene>
    <name evidence="7" type="ordered locus">Sala_0081</name>
</gene>
<accession>Q1GX15</accession>
<feature type="active site" description="Nucleophile" evidence="4">
    <location>
        <position position="231"/>
    </location>
</feature>
<keyword evidence="8" id="KW-1185">Reference proteome</keyword>
<dbReference type="Pfam" id="PF06441">
    <property type="entry name" value="EHN"/>
    <property type="match status" value="1"/>
</dbReference>
<dbReference type="GO" id="GO:0004301">
    <property type="term" value="F:epoxide hydrolase activity"/>
    <property type="evidence" value="ECO:0007669"/>
    <property type="project" value="TreeGrafter"/>
</dbReference>
<dbReference type="ESTHER" id="9sphn-q3vax0">
    <property type="family name" value="Epoxide_hydrolase"/>
</dbReference>
<feature type="active site" description="Proton donor" evidence="4">
    <location>
        <position position="367"/>
    </location>
</feature>
<dbReference type="PRINTS" id="PR00412">
    <property type="entry name" value="EPOXHYDRLASE"/>
</dbReference>
<feature type="active site" description="Proton acceptor" evidence="4">
    <location>
        <position position="423"/>
    </location>
</feature>
<evidence type="ECO:0000313" key="8">
    <source>
        <dbReference type="Proteomes" id="UP000006578"/>
    </source>
</evidence>
<name>Q1GX15_SPHAL</name>
<dbReference type="OrthoDB" id="27092at2"/>
<evidence type="ECO:0000313" key="7">
    <source>
        <dbReference type="EMBL" id="ABF51807.1"/>
    </source>
</evidence>
<keyword evidence="2" id="KW-0058">Aromatic hydrocarbons catabolism</keyword>
<dbReference type="InterPro" id="IPR000639">
    <property type="entry name" value="Epox_hydrolase-like"/>
</dbReference>
<dbReference type="AlphaFoldDB" id="Q1GX15"/>
<evidence type="ECO:0000256" key="5">
    <source>
        <dbReference type="SAM" id="SignalP"/>
    </source>
</evidence>
<dbReference type="Proteomes" id="UP000006578">
    <property type="component" value="Chromosome"/>
</dbReference>
<dbReference type="STRING" id="317655.Sala_0081"/>
<reference evidence="7 8" key="1">
    <citation type="journal article" date="2009" name="Proc. Natl. Acad. Sci. U.S.A.">
        <title>The genomic basis of trophic strategy in marine bacteria.</title>
        <authorList>
            <person name="Lauro F.M."/>
            <person name="McDougald D."/>
            <person name="Thomas T."/>
            <person name="Williams T.J."/>
            <person name="Egan S."/>
            <person name="Rice S."/>
            <person name="DeMaere M.Z."/>
            <person name="Ting L."/>
            <person name="Ertan H."/>
            <person name="Johnson J."/>
            <person name="Ferriera S."/>
            <person name="Lapidus A."/>
            <person name="Anderson I."/>
            <person name="Kyrpides N."/>
            <person name="Munk A.C."/>
            <person name="Detter C."/>
            <person name="Han C.S."/>
            <person name="Brown M.V."/>
            <person name="Robb F.T."/>
            <person name="Kjelleberg S."/>
            <person name="Cavicchioli R."/>
        </authorList>
    </citation>
    <scope>NUCLEOTIDE SEQUENCE [LARGE SCALE GENOMIC DNA]</scope>
    <source>
        <strain evidence="8">DSM 13593 / LMG 18877 / RB2256</strain>
    </source>
</reference>
<keyword evidence="3 7" id="KW-0378">Hydrolase</keyword>
<dbReference type="KEGG" id="sal:Sala_0081"/>
<dbReference type="InterPro" id="IPR029058">
    <property type="entry name" value="AB_hydrolase_fold"/>
</dbReference>
<evidence type="ECO:0000256" key="3">
    <source>
        <dbReference type="ARBA" id="ARBA00022801"/>
    </source>
</evidence>
<comment type="similarity">
    <text evidence="1">Belongs to the peptidase S33 family.</text>
</comment>
<evidence type="ECO:0000256" key="4">
    <source>
        <dbReference type="PIRSR" id="PIRSR001112-1"/>
    </source>
</evidence>
<dbReference type="eggNOG" id="COG0596">
    <property type="taxonomic scope" value="Bacteria"/>
</dbReference>
<protein>
    <submittedName>
        <fullName evidence="7">Epoxide hydrolase-like protein</fullName>
    </submittedName>
</protein>
<dbReference type="GO" id="GO:0097176">
    <property type="term" value="P:epoxide metabolic process"/>
    <property type="evidence" value="ECO:0007669"/>
    <property type="project" value="TreeGrafter"/>
</dbReference>
<evidence type="ECO:0000256" key="2">
    <source>
        <dbReference type="ARBA" id="ARBA00022797"/>
    </source>
</evidence>
<dbReference type="PIRSF" id="PIRSF001112">
    <property type="entry name" value="Epoxide_hydrolase"/>
    <property type="match status" value="1"/>
</dbReference>
<dbReference type="Gene3D" id="3.40.50.1820">
    <property type="entry name" value="alpha/beta hydrolase"/>
    <property type="match status" value="1"/>
</dbReference>
<dbReference type="EMBL" id="CP000356">
    <property type="protein sequence ID" value="ABF51807.1"/>
    <property type="molecule type" value="Genomic_DNA"/>
</dbReference>
<evidence type="ECO:0000256" key="1">
    <source>
        <dbReference type="ARBA" id="ARBA00010088"/>
    </source>
</evidence>
<dbReference type="InterPro" id="IPR016292">
    <property type="entry name" value="Epoxide_hydrolase"/>
</dbReference>
<dbReference type="PANTHER" id="PTHR21661">
    <property type="entry name" value="EPOXIDE HYDROLASE 1-RELATED"/>
    <property type="match status" value="1"/>
</dbReference>
<dbReference type="RefSeq" id="WP_011540422.1">
    <property type="nucleotide sequence ID" value="NC_008048.1"/>
</dbReference>
<evidence type="ECO:0000259" key="6">
    <source>
        <dbReference type="Pfam" id="PF06441"/>
    </source>
</evidence>
<dbReference type="PANTHER" id="PTHR21661:SF35">
    <property type="entry name" value="EPOXIDE HYDROLASE"/>
    <property type="match status" value="1"/>
</dbReference>
<keyword evidence="5" id="KW-0732">Signal</keyword>
<proteinExistence type="inferred from homology"/>
<feature type="signal peptide" evidence="5">
    <location>
        <begin position="1"/>
        <end position="33"/>
    </location>
</feature>
<feature type="chain" id="PRO_5004189898" evidence="5">
    <location>
        <begin position="34"/>
        <end position="448"/>
    </location>
</feature>